<dbReference type="PROSITE" id="PS51519">
    <property type="entry name" value="RWP_RK"/>
    <property type="match status" value="1"/>
</dbReference>
<gene>
    <name evidence="9" type="ORF">N0F65_003126</name>
</gene>
<evidence type="ECO:0000259" key="8">
    <source>
        <dbReference type="PROSITE" id="PS51519"/>
    </source>
</evidence>
<feature type="compositionally biased region" description="Polar residues" evidence="7">
    <location>
        <begin position="136"/>
        <end position="156"/>
    </location>
</feature>
<keyword evidence="4" id="KW-0238">DNA-binding</keyword>
<name>A0AAV2YVW3_9STRA</name>
<feature type="region of interest" description="Disordered" evidence="7">
    <location>
        <begin position="1"/>
        <end position="75"/>
    </location>
</feature>
<dbReference type="PANTHER" id="PTHR46373:SF2">
    <property type="entry name" value="RWP-RK DOMAIN-CONTAINING PROTEIN"/>
    <property type="match status" value="1"/>
</dbReference>
<comment type="caution">
    <text evidence="9">The sequence shown here is derived from an EMBL/GenBank/DDBJ whole genome shotgun (WGS) entry which is preliminary data.</text>
</comment>
<reference evidence="9" key="2">
    <citation type="journal article" date="2023" name="Microbiol Resour">
        <title>Decontamination and Annotation of the Draft Genome Sequence of the Oomycete Lagenidium giganteum ARSEF 373.</title>
        <authorList>
            <person name="Morgan W.R."/>
            <person name="Tartar A."/>
        </authorList>
    </citation>
    <scope>NUCLEOTIDE SEQUENCE</scope>
    <source>
        <strain evidence="9">ARSEF 373</strain>
    </source>
</reference>
<keyword evidence="6" id="KW-0539">Nucleus</keyword>
<dbReference type="InterPro" id="IPR044607">
    <property type="entry name" value="RKD-like"/>
</dbReference>
<accession>A0AAV2YVW3</accession>
<feature type="region of interest" description="Disordered" evidence="7">
    <location>
        <begin position="135"/>
        <end position="162"/>
    </location>
</feature>
<feature type="compositionally biased region" description="Acidic residues" evidence="7">
    <location>
        <begin position="53"/>
        <end position="72"/>
    </location>
</feature>
<evidence type="ECO:0000256" key="7">
    <source>
        <dbReference type="SAM" id="MobiDB-lite"/>
    </source>
</evidence>
<comment type="function">
    <text evidence="1">Putative transcription factor.</text>
</comment>
<evidence type="ECO:0000256" key="3">
    <source>
        <dbReference type="ARBA" id="ARBA00023054"/>
    </source>
</evidence>
<protein>
    <recommendedName>
        <fullName evidence="8">RWP-RK domain-containing protein</fullName>
    </recommendedName>
</protein>
<feature type="domain" description="RWP-RK" evidence="8">
    <location>
        <begin position="69"/>
        <end position="150"/>
    </location>
</feature>
<proteinExistence type="predicted"/>
<organism evidence="9 10">
    <name type="scientific">Lagenidium giganteum</name>
    <dbReference type="NCBI Taxonomy" id="4803"/>
    <lineage>
        <taxon>Eukaryota</taxon>
        <taxon>Sar</taxon>
        <taxon>Stramenopiles</taxon>
        <taxon>Oomycota</taxon>
        <taxon>Peronosporomycetes</taxon>
        <taxon>Pythiales</taxon>
        <taxon>Pythiaceae</taxon>
    </lineage>
</organism>
<dbReference type="InterPro" id="IPR003035">
    <property type="entry name" value="RWP-RK_dom"/>
</dbReference>
<keyword evidence="3" id="KW-0175">Coiled coil</keyword>
<dbReference type="GO" id="GO:0003677">
    <property type="term" value="F:DNA binding"/>
    <property type="evidence" value="ECO:0007669"/>
    <property type="project" value="UniProtKB-KW"/>
</dbReference>
<evidence type="ECO:0000256" key="6">
    <source>
        <dbReference type="ARBA" id="ARBA00023242"/>
    </source>
</evidence>
<dbReference type="GO" id="GO:0003700">
    <property type="term" value="F:DNA-binding transcription factor activity"/>
    <property type="evidence" value="ECO:0007669"/>
    <property type="project" value="InterPro"/>
</dbReference>
<evidence type="ECO:0000313" key="9">
    <source>
        <dbReference type="EMBL" id="DAZ98140.1"/>
    </source>
</evidence>
<keyword evidence="5" id="KW-0804">Transcription</keyword>
<dbReference type="Proteomes" id="UP001146120">
    <property type="component" value="Unassembled WGS sequence"/>
</dbReference>
<keyword evidence="2" id="KW-0805">Transcription regulation</keyword>
<evidence type="ECO:0000313" key="10">
    <source>
        <dbReference type="Proteomes" id="UP001146120"/>
    </source>
</evidence>
<keyword evidence="10" id="KW-1185">Reference proteome</keyword>
<evidence type="ECO:0000256" key="5">
    <source>
        <dbReference type="ARBA" id="ARBA00023163"/>
    </source>
</evidence>
<evidence type="ECO:0000256" key="1">
    <source>
        <dbReference type="ARBA" id="ARBA00004049"/>
    </source>
</evidence>
<dbReference type="PANTHER" id="PTHR46373">
    <property type="entry name" value="PROTEIN RKD4"/>
    <property type="match status" value="1"/>
</dbReference>
<evidence type="ECO:0000256" key="4">
    <source>
        <dbReference type="ARBA" id="ARBA00023125"/>
    </source>
</evidence>
<dbReference type="EMBL" id="DAKRPA010000115">
    <property type="protein sequence ID" value="DAZ98140.1"/>
    <property type="molecule type" value="Genomic_DNA"/>
</dbReference>
<dbReference type="Pfam" id="PF02042">
    <property type="entry name" value="RWP-RK"/>
    <property type="match status" value="1"/>
</dbReference>
<sequence length="329" mass="36328">MVHRLTKWPQGSQRRPIRGRPRRSSTSTPKQGRGDDKEDEVSDEVETKHEDSSDAQDSDEDGMSDAGVDDEATAGRGRRRIHFTVAELQEYYHLPLKTAATRLGICEAALKRICRRNRIRKWPYRKLASVLRRMSDLQQQKPNCGSSKRPRSSVSANEVAEEAPDDCWRNSLGSMKTTTPTTASMKSLAASSASKMAKLEHERHAIIASAHVSSKKVGKAPLPTIPMPDVPAKSSEASRCPVVPATLEPLPFSAREHHLAPQSFTALLTDAQPNPLELLADICVAENLRRPGPLNRVLHEPANPDAPRTTVIKQTKKKKGDDGCLVIYT</sequence>
<reference evidence="9" key="1">
    <citation type="submission" date="2022-11" db="EMBL/GenBank/DDBJ databases">
        <authorList>
            <person name="Morgan W.R."/>
            <person name="Tartar A."/>
        </authorList>
    </citation>
    <scope>NUCLEOTIDE SEQUENCE</scope>
    <source>
        <strain evidence="9">ARSEF 373</strain>
    </source>
</reference>
<dbReference type="AlphaFoldDB" id="A0AAV2YVW3"/>
<evidence type="ECO:0000256" key="2">
    <source>
        <dbReference type="ARBA" id="ARBA00023015"/>
    </source>
</evidence>